<sequence>MLITLICFVIVIAQTCDLTVHLEPQSEIPVHAQFTFHNGTNSEIMLHITDIICNLKPTILKTYNEHPGPGVVPIGETFAFLEGAGNLSYLVR</sequence>
<protein>
    <submittedName>
        <fullName evidence="1">Uncharacterized protein</fullName>
    </submittedName>
</protein>
<evidence type="ECO:0000313" key="2">
    <source>
        <dbReference type="Proteomes" id="UP000270094"/>
    </source>
</evidence>
<accession>A0A3P7IH48</accession>
<dbReference type="AlphaFoldDB" id="A0A3P7IH48"/>
<proteinExistence type="predicted"/>
<dbReference type="PANTHER" id="PTHR37427:SF1">
    <property type="entry name" value="LIPOCALIN-LIKE DOMAIN-CONTAINING PROTEIN"/>
    <property type="match status" value="1"/>
</dbReference>
<gene>
    <name evidence="1" type="ORF">SVUK_LOCUS1087</name>
</gene>
<dbReference type="PANTHER" id="PTHR37427">
    <property type="entry name" value="PROTEIN CBG20963-RELATED"/>
    <property type="match status" value="1"/>
</dbReference>
<dbReference type="Proteomes" id="UP000270094">
    <property type="component" value="Unassembled WGS sequence"/>
</dbReference>
<organism evidence="1 2">
    <name type="scientific">Strongylus vulgaris</name>
    <name type="common">Blood worm</name>
    <dbReference type="NCBI Taxonomy" id="40348"/>
    <lineage>
        <taxon>Eukaryota</taxon>
        <taxon>Metazoa</taxon>
        <taxon>Ecdysozoa</taxon>
        <taxon>Nematoda</taxon>
        <taxon>Chromadorea</taxon>
        <taxon>Rhabditida</taxon>
        <taxon>Rhabditina</taxon>
        <taxon>Rhabditomorpha</taxon>
        <taxon>Strongyloidea</taxon>
        <taxon>Strongylidae</taxon>
        <taxon>Strongylus</taxon>
    </lineage>
</organism>
<evidence type="ECO:0000313" key="1">
    <source>
        <dbReference type="EMBL" id="VDM66089.1"/>
    </source>
</evidence>
<reference evidence="1 2" key="1">
    <citation type="submission" date="2018-11" db="EMBL/GenBank/DDBJ databases">
        <authorList>
            <consortium name="Pathogen Informatics"/>
        </authorList>
    </citation>
    <scope>NUCLEOTIDE SEQUENCE [LARGE SCALE GENOMIC DNA]</scope>
</reference>
<name>A0A3P7IH48_STRVU</name>
<keyword evidence="2" id="KW-1185">Reference proteome</keyword>
<dbReference type="OrthoDB" id="5869907at2759"/>
<dbReference type="EMBL" id="UYYB01002032">
    <property type="protein sequence ID" value="VDM66089.1"/>
    <property type="molecule type" value="Genomic_DNA"/>
</dbReference>